<dbReference type="OrthoDB" id="1911901at2759"/>
<accession>A0A4P1RPG2</accession>
<name>A0A4P1RPG2_LUPAN</name>
<dbReference type="GO" id="GO:0005634">
    <property type="term" value="C:nucleus"/>
    <property type="evidence" value="ECO:0007669"/>
    <property type="project" value="UniProtKB-SubCell"/>
</dbReference>
<dbReference type="STRING" id="3871.A0A4P1RPG2"/>
<keyword evidence="5" id="KW-0539">Nucleus</keyword>
<evidence type="ECO:0000256" key="6">
    <source>
        <dbReference type="SAM" id="MobiDB-lite"/>
    </source>
</evidence>
<dbReference type="Proteomes" id="UP000188354">
    <property type="component" value="Chromosome LG03"/>
</dbReference>
<feature type="region of interest" description="Disordered" evidence="6">
    <location>
        <begin position="1"/>
        <end position="29"/>
    </location>
</feature>
<evidence type="ECO:0000313" key="9">
    <source>
        <dbReference type="Proteomes" id="UP000188354"/>
    </source>
</evidence>
<feature type="compositionally biased region" description="Basic residues" evidence="6">
    <location>
        <begin position="11"/>
        <end position="26"/>
    </location>
</feature>
<feature type="compositionally biased region" description="Polar residues" evidence="6">
    <location>
        <begin position="1"/>
        <end position="10"/>
    </location>
</feature>
<evidence type="ECO:0000256" key="2">
    <source>
        <dbReference type="ARBA" id="ARBA00023015"/>
    </source>
</evidence>
<evidence type="ECO:0000256" key="5">
    <source>
        <dbReference type="ARBA" id="ARBA00023242"/>
    </source>
</evidence>
<evidence type="ECO:0000256" key="4">
    <source>
        <dbReference type="ARBA" id="ARBA00023163"/>
    </source>
</evidence>
<comment type="subcellular location">
    <subcellularLocation>
        <location evidence="1">Nucleus</location>
    </subcellularLocation>
</comment>
<keyword evidence="4" id="KW-0804">Transcription</keyword>
<keyword evidence="3" id="KW-0238">DNA-binding</keyword>
<proteinExistence type="predicted"/>
<organism evidence="8 9">
    <name type="scientific">Lupinus angustifolius</name>
    <name type="common">Narrow-leaved blue lupine</name>
    <dbReference type="NCBI Taxonomy" id="3871"/>
    <lineage>
        <taxon>Eukaryota</taxon>
        <taxon>Viridiplantae</taxon>
        <taxon>Streptophyta</taxon>
        <taxon>Embryophyta</taxon>
        <taxon>Tracheophyta</taxon>
        <taxon>Spermatophyta</taxon>
        <taxon>Magnoliopsida</taxon>
        <taxon>eudicotyledons</taxon>
        <taxon>Gunneridae</taxon>
        <taxon>Pentapetalae</taxon>
        <taxon>rosids</taxon>
        <taxon>fabids</taxon>
        <taxon>Fabales</taxon>
        <taxon>Fabaceae</taxon>
        <taxon>Papilionoideae</taxon>
        <taxon>50 kb inversion clade</taxon>
        <taxon>genistoids sensu lato</taxon>
        <taxon>core genistoids</taxon>
        <taxon>Genisteae</taxon>
        <taxon>Lupinus</taxon>
    </lineage>
</organism>
<keyword evidence="9" id="KW-1185">Reference proteome</keyword>
<dbReference type="GO" id="GO:0043565">
    <property type="term" value="F:sequence-specific DNA binding"/>
    <property type="evidence" value="ECO:0007669"/>
    <property type="project" value="TreeGrafter"/>
</dbReference>
<dbReference type="Pfam" id="PF03634">
    <property type="entry name" value="TCP"/>
    <property type="match status" value="1"/>
</dbReference>
<reference evidence="8 9" key="1">
    <citation type="journal article" date="2017" name="Plant Biotechnol. J.">
        <title>A comprehensive draft genome sequence for lupin (Lupinus angustifolius), an emerging health food: insights into plant-microbe interactions and legume evolution.</title>
        <authorList>
            <person name="Hane J.K."/>
            <person name="Ming Y."/>
            <person name="Kamphuis L.G."/>
            <person name="Nelson M.N."/>
            <person name="Garg G."/>
            <person name="Atkins C.A."/>
            <person name="Bayer P.E."/>
            <person name="Bravo A."/>
            <person name="Bringans S."/>
            <person name="Cannon S."/>
            <person name="Edwards D."/>
            <person name="Foley R."/>
            <person name="Gao L.L."/>
            <person name="Harrison M.J."/>
            <person name="Huang W."/>
            <person name="Hurgobin B."/>
            <person name="Li S."/>
            <person name="Liu C.W."/>
            <person name="McGrath A."/>
            <person name="Morahan G."/>
            <person name="Murray J."/>
            <person name="Weller J."/>
            <person name="Jian J."/>
            <person name="Singh K.B."/>
        </authorList>
    </citation>
    <scope>NUCLEOTIDE SEQUENCE [LARGE SCALE GENOMIC DNA]</scope>
    <source>
        <strain evidence="9">cv. Tanjil</strain>
        <tissue evidence="8">Whole plant</tissue>
    </source>
</reference>
<dbReference type="AlphaFoldDB" id="A0A4P1RPG2"/>
<evidence type="ECO:0000256" key="3">
    <source>
        <dbReference type="ARBA" id="ARBA00023125"/>
    </source>
</evidence>
<dbReference type="KEGG" id="lang:109342241"/>
<dbReference type="InterPro" id="IPR005333">
    <property type="entry name" value="Transcription_factor_TCP"/>
</dbReference>
<dbReference type="InterPro" id="IPR017887">
    <property type="entry name" value="TF_TCP_subgr"/>
</dbReference>
<evidence type="ECO:0000256" key="1">
    <source>
        <dbReference type="ARBA" id="ARBA00004123"/>
    </source>
</evidence>
<sequence length="130" mass="14422">MDSCSNTSKTKSPRTRSNKKDRHRKVEGRERRVLLSKPCADRLFNLTDQLGHKTCGETIEWLLQHTEKAIIAATSSGISPSTNNNNNAIATSSVGVVQNQNVSGVQGEEDDLIMENPYFQLSENHIALLK</sequence>
<dbReference type="GO" id="GO:0003700">
    <property type="term" value="F:DNA-binding transcription factor activity"/>
    <property type="evidence" value="ECO:0007669"/>
    <property type="project" value="InterPro"/>
</dbReference>
<protein>
    <recommendedName>
        <fullName evidence="7">TCP domain-containing protein</fullName>
    </recommendedName>
</protein>
<dbReference type="PANTHER" id="PTHR31072">
    <property type="entry name" value="TRANSCRIPTION FACTOR TCP4-RELATED"/>
    <property type="match status" value="1"/>
</dbReference>
<evidence type="ECO:0000259" key="7">
    <source>
        <dbReference type="PROSITE" id="PS51369"/>
    </source>
</evidence>
<dbReference type="EMBL" id="CM007363">
    <property type="protein sequence ID" value="OIW15778.1"/>
    <property type="molecule type" value="Genomic_DNA"/>
</dbReference>
<feature type="domain" description="TCP" evidence="7">
    <location>
        <begin position="19"/>
        <end position="73"/>
    </location>
</feature>
<dbReference type="PROSITE" id="PS51369">
    <property type="entry name" value="TCP"/>
    <property type="match status" value="1"/>
</dbReference>
<keyword evidence="2" id="KW-0805">Transcription regulation</keyword>
<gene>
    <name evidence="8" type="ORF">TanjilG_04313</name>
</gene>
<evidence type="ECO:0000313" key="8">
    <source>
        <dbReference type="EMBL" id="OIW15778.1"/>
    </source>
</evidence>
<dbReference type="Gramene" id="OIW15778">
    <property type="protein sequence ID" value="OIW15778"/>
    <property type="gene ID" value="TanjilG_04313"/>
</dbReference>
<dbReference type="PANTHER" id="PTHR31072:SF243">
    <property type="entry name" value="TRANSCRIPTION FACTOR PCF1-LIKE"/>
    <property type="match status" value="1"/>
</dbReference>